<dbReference type="AlphaFoldDB" id="A0A8S1JVA2"/>
<feature type="compositionally biased region" description="Basic and acidic residues" evidence="1">
    <location>
        <begin position="43"/>
        <end position="77"/>
    </location>
</feature>
<keyword evidence="3" id="KW-1185">Reference proteome</keyword>
<organism evidence="2 3">
    <name type="scientific">Paramecium primaurelia</name>
    <dbReference type="NCBI Taxonomy" id="5886"/>
    <lineage>
        <taxon>Eukaryota</taxon>
        <taxon>Sar</taxon>
        <taxon>Alveolata</taxon>
        <taxon>Ciliophora</taxon>
        <taxon>Intramacronucleata</taxon>
        <taxon>Oligohymenophorea</taxon>
        <taxon>Peniculida</taxon>
        <taxon>Parameciidae</taxon>
        <taxon>Paramecium</taxon>
    </lineage>
</organism>
<feature type="region of interest" description="Disordered" evidence="1">
    <location>
        <begin position="1"/>
        <end position="87"/>
    </location>
</feature>
<proteinExistence type="predicted"/>
<comment type="caution">
    <text evidence="2">The sequence shown here is derived from an EMBL/GenBank/DDBJ whole genome shotgun (WGS) entry which is preliminary data.</text>
</comment>
<evidence type="ECO:0000313" key="3">
    <source>
        <dbReference type="Proteomes" id="UP000688137"/>
    </source>
</evidence>
<name>A0A8S1JVA2_PARPR</name>
<feature type="compositionally biased region" description="Polar residues" evidence="1">
    <location>
        <begin position="78"/>
        <end position="87"/>
    </location>
</feature>
<dbReference type="Proteomes" id="UP000688137">
    <property type="component" value="Unassembled WGS sequence"/>
</dbReference>
<feature type="compositionally biased region" description="Low complexity" evidence="1">
    <location>
        <begin position="24"/>
        <end position="39"/>
    </location>
</feature>
<accession>A0A8S1JVA2</accession>
<gene>
    <name evidence="2" type="ORF">PPRIM_AZ9-3.1.T0110105</name>
</gene>
<evidence type="ECO:0000256" key="1">
    <source>
        <dbReference type="SAM" id="MobiDB-lite"/>
    </source>
</evidence>
<evidence type="ECO:0000313" key="2">
    <source>
        <dbReference type="EMBL" id="CAD8046794.1"/>
    </source>
</evidence>
<dbReference type="EMBL" id="CAJJDM010000008">
    <property type="protein sequence ID" value="CAD8046794.1"/>
    <property type="molecule type" value="Genomic_DNA"/>
</dbReference>
<reference evidence="2" key="1">
    <citation type="submission" date="2021-01" db="EMBL/GenBank/DDBJ databases">
        <authorList>
            <consortium name="Genoscope - CEA"/>
            <person name="William W."/>
        </authorList>
    </citation>
    <scope>NUCLEOTIDE SEQUENCE</scope>
</reference>
<sequence>MNDFSMSQNKKNPNPKKSIIKESQQQQQQQQQQLSQQNQKTSESCRNKSERKLYSIVEHQESSSFLDQDHYYQRSESEPQQYKSNYSIDDYRDEFTPKKKVLTYQNQNYTLNSIQLENLSLNTHSVDNEMQGEAQFQSSYYEDDYHIYQSEIQKLNQ</sequence>
<protein>
    <submittedName>
        <fullName evidence="2">Uncharacterized protein</fullName>
    </submittedName>
</protein>